<sequence length="540" mass="61566">MGGNISLGIISITEYAEPRLRSFFLVMKSASFFWGIWTGNIIGTFSYWRNIPLLGIWPALFALFSCIIWPEGPYWLASVGRIEECKKSFVWLRGPENDKDELAAIIKNQTKNSDNSGKTLHKKRNVFFCSNGRVDNRHGPVMRAACNGGLTVPPEDQRWLLSRHYAEVALPSSRSPPAACAATCVCMWSSSSARNDIIYEHATRRLPQHAHYAPPLCSHDCPTKLTPAHNYPHLGLRNSPKHVELNSVVGPCARSARIATTILLANPAVKQQCLHCCVSAWREHATRRLPQHAHYAPPLCSHDCPTKLTPAHNYPHLGLRNSPKHVELNSPLGRRPKLYSHQKTYFRDGAIDSKSGSDDGILEKSRATLEFLKHTYSDFGTFNTKSSIYIQKVSFAELDLMMKTRNPKHISSARARPRIGKRVHMYLTRATEKSMLGVTLRYIIRNDDIRSRTKVTDIARRIAKLNWQWAGHIALRTDGRWGQKFLEWRPRTRRRAVGRLPTRWSDDLVKIAGSRWMRKAQDRSEWRALGDYIQQWTSFG</sequence>
<accession>A0ACC0JHK6</accession>
<evidence type="ECO:0000313" key="2">
    <source>
        <dbReference type="Proteomes" id="UP001064048"/>
    </source>
</evidence>
<organism evidence="1 2">
    <name type="scientific">Choristoneura fumiferana</name>
    <name type="common">Spruce budworm moth</name>
    <name type="synonym">Archips fumiferana</name>
    <dbReference type="NCBI Taxonomy" id="7141"/>
    <lineage>
        <taxon>Eukaryota</taxon>
        <taxon>Metazoa</taxon>
        <taxon>Ecdysozoa</taxon>
        <taxon>Arthropoda</taxon>
        <taxon>Hexapoda</taxon>
        <taxon>Insecta</taxon>
        <taxon>Pterygota</taxon>
        <taxon>Neoptera</taxon>
        <taxon>Endopterygota</taxon>
        <taxon>Lepidoptera</taxon>
        <taxon>Glossata</taxon>
        <taxon>Ditrysia</taxon>
        <taxon>Tortricoidea</taxon>
        <taxon>Tortricidae</taxon>
        <taxon>Tortricinae</taxon>
        <taxon>Choristoneura</taxon>
    </lineage>
</organism>
<dbReference type="Proteomes" id="UP001064048">
    <property type="component" value="Chromosome 22"/>
</dbReference>
<name>A0ACC0JHK6_CHOFU</name>
<dbReference type="EMBL" id="CM046122">
    <property type="protein sequence ID" value="KAI8423592.1"/>
    <property type="molecule type" value="Genomic_DNA"/>
</dbReference>
<proteinExistence type="predicted"/>
<protein>
    <submittedName>
        <fullName evidence="1">Uncharacterized protein</fullName>
    </submittedName>
</protein>
<comment type="caution">
    <text evidence="1">The sequence shown here is derived from an EMBL/GenBank/DDBJ whole genome shotgun (WGS) entry which is preliminary data.</text>
</comment>
<keyword evidence="2" id="KW-1185">Reference proteome</keyword>
<reference evidence="1 2" key="1">
    <citation type="journal article" date="2022" name="Genome Biol. Evol.">
        <title>The Spruce Budworm Genome: Reconstructing the Evolutionary History of Antifreeze Proteins.</title>
        <authorList>
            <person name="Beliveau C."/>
            <person name="Gagne P."/>
            <person name="Picq S."/>
            <person name="Vernygora O."/>
            <person name="Keeling C.I."/>
            <person name="Pinkney K."/>
            <person name="Doucet D."/>
            <person name="Wen F."/>
            <person name="Johnston J.S."/>
            <person name="Maaroufi H."/>
            <person name="Boyle B."/>
            <person name="Laroche J."/>
            <person name="Dewar K."/>
            <person name="Juretic N."/>
            <person name="Blackburn G."/>
            <person name="Nisole A."/>
            <person name="Brunet B."/>
            <person name="Brandao M."/>
            <person name="Lumley L."/>
            <person name="Duan J."/>
            <person name="Quan G."/>
            <person name="Lucarotti C.J."/>
            <person name="Roe A.D."/>
            <person name="Sperling F.A.H."/>
            <person name="Levesque R.C."/>
            <person name="Cusson M."/>
        </authorList>
    </citation>
    <scope>NUCLEOTIDE SEQUENCE [LARGE SCALE GENOMIC DNA]</scope>
    <source>
        <strain evidence="1">Glfc:IPQL:Cfum</strain>
    </source>
</reference>
<gene>
    <name evidence="1" type="ORF">MSG28_012671</name>
</gene>
<evidence type="ECO:0000313" key="1">
    <source>
        <dbReference type="EMBL" id="KAI8423592.1"/>
    </source>
</evidence>